<name>A0AAW7SYC6_BURVI</name>
<dbReference type="InterPro" id="IPR024628">
    <property type="entry name" value="Sulfotransferase_Stf0_dom"/>
</dbReference>
<gene>
    <name evidence="2" type="ORF">QZM33_11665</name>
</gene>
<evidence type="ECO:0000259" key="1">
    <source>
        <dbReference type="Pfam" id="PF09037"/>
    </source>
</evidence>
<dbReference type="Proteomes" id="UP001171620">
    <property type="component" value="Unassembled WGS sequence"/>
</dbReference>
<dbReference type="SUPFAM" id="SSF52540">
    <property type="entry name" value="P-loop containing nucleoside triphosphate hydrolases"/>
    <property type="match status" value="1"/>
</dbReference>
<accession>A0AAW7SYC6</accession>
<dbReference type="Pfam" id="PF09037">
    <property type="entry name" value="Sulphotransf"/>
    <property type="match status" value="1"/>
</dbReference>
<comment type="caution">
    <text evidence="2">The sequence shown here is derived from an EMBL/GenBank/DDBJ whole genome shotgun (WGS) entry which is preliminary data.</text>
</comment>
<reference evidence="2" key="1">
    <citation type="submission" date="2023-07" db="EMBL/GenBank/DDBJ databases">
        <title>A collection of bacterial strains from the Burkholderia cepacia Research Laboratory and Repository.</title>
        <authorList>
            <person name="Lipuma J."/>
            <person name="Spilker T."/>
            <person name="Caverly L."/>
        </authorList>
    </citation>
    <scope>NUCLEOTIDE SEQUENCE</scope>
    <source>
        <strain evidence="2">AU44268</strain>
    </source>
</reference>
<organism evidence="2 3">
    <name type="scientific">Burkholderia vietnamiensis</name>
    <dbReference type="NCBI Taxonomy" id="60552"/>
    <lineage>
        <taxon>Bacteria</taxon>
        <taxon>Pseudomonadati</taxon>
        <taxon>Pseudomonadota</taxon>
        <taxon>Betaproteobacteria</taxon>
        <taxon>Burkholderiales</taxon>
        <taxon>Burkholderiaceae</taxon>
        <taxon>Burkholderia</taxon>
        <taxon>Burkholderia cepacia complex</taxon>
    </lineage>
</organism>
<proteinExistence type="predicted"/>
<evidence type="ECO:0000313" key="2">
    <source>
        <dbReference type="EMBL" id="MDN7795591.1"/>
    </source>
</evidence>
<dbReference type="AlphaFoldDB" id="A0AAW7SYC6"/>
<evidence type="ECO:0000313" key="3">
    <source>
        <dbReference type="Proteomes" id="UP001171620"/>
    </source>
</evidence>
<sequence>MARSGSTWLTDMASRSGKLGVPQEWFNEEWIQTNEIALGCCPPKALGISDVDQYILKTAELTASEDGCFGIQLSPSQANNVCQMLEDVGHACSVFSHFYLRRRNVVRQAISLYRSVQSGLFHSYQTDEGARGRFDSVEYDNEGIKSWCRHLVEGEIYFERIFALNGIRPERLLYEDLVADPLAQLRRIYKCVNADGGSINSTKFELRVLSDNRNESWERKFRDESADFLLELDQYRPAI</sequence>
<protein>
    <submittedName>
        <fullName evidence="2">Stf0 family sulfotransferase</fullName>
    </submittedName>
</protein>
<feature type="domain" description="Sulphotransferase Stf0" evidence="1">
    <location>
        <begin position="2"/>
        <end position="223"/>
    </location>
</feature>
<dbReference type="InterPro" id="IPR027417">
    <property type="entry name" value="P-loop_NTPase"/>
</dbReference>
<dbReference type="EMBL" id="JAUJRV010000006">
    <property type="protein sequence ID" value="MDN7795591.1"/>
    <property type="molecule type" value="Genomic_DNA"/>
</dbReference>
<dbReference type="Gene3D" id="3.40.50.300">
    <property type="entry name" value="P-loop containing nucleotide triphosphate hydrolases"/>
    <property type="match status" value="1"/>
</dbReference>